<evidence type="ECO:0000313" key="7">
    <source>
        <dbReference type="Proteomes" id="UP000324298"/>
    </source>
</evidence>
<comment type="similarity">
    <text evidence="1">Belongs to the ABC transporter superfamily.</text>
</comment>
<dbReference type="OrthoDB" id="9809450at2"/>
<evidence type="ECO:0000256" key="4">
    <source>
        <dbReference type="ARBA" id="ARBA00022840"/>
    </source>
</evidence>
<dbReference type="InterPro" id="IPR003439">
    <property type="entry name" value="ABC_transporter-like_ATP-bd"/>
</dbReference>
<evidence type="ECO:0000259" key="5">
    <source>
        <dbReference type="PROSITE" id="PS50893"/>
    </source>
</evidence>
<dbReference type="AlphaFoldDB" id="A0A5A9XRP0"/>
<dbReference type="InterPro" id="IPR050319">
    <property type="entry name" value="ABC_transp_ATP-bind"/>
</dbReference>
<keyword evidence="3" id="KW-0547">Nucleotide-binding</keyword>
<accession>A0A5A9XRP0</accession>
<organism evidence="6 7">
    <name type="scientific">Oryzomonas rubra</name>
    <dbReference type="NCBI Taxonomy" id="2509454"/>
    <lineage>
        <taxon>Bacteria</taxon>
        <taxon>Pseudomonadati</taxon>
        <taxon>Thermodesulfobacteriota</taxon>
        <taxon>Desulfuromonadia</taxon>
        <taxon>Geobacterales</taxon>
        <taxon>Geobacteraceae</taxon>
        <taxon>Oryzomonas</taxon>
    </lineage>
</organism>
<dbReference type="CDD" id="cd03257">
    <property type="entry name" value="ABC_NikE_OppD_transporters"/>
    <property type="match status" value="1"/>
</dbReference>
<dbReference type="FunFam" id="3.40.50.300:FF:000016">
    <property type="entry name" value="Oligopeptide ABC transporter ATP-binding component"/>
    <property type="match status" value="1"/>
</dbReference>
<dbReference type="Pfam" id="PF08352">
    <property type="entry name" value="oligo_HPY"/>
    <property type="match status" value="1"/>
</dbReference>
<keyword evidence="2" id="KW-0813">Transport</keyword>
<keyword evidence="7" id="KW-1185">Reference proteome</keyword>
<name>A0A5A9XRP0_9BACT</name>
<evidence type="ECO:0000256" key="1">
    <source>
        <dbReference type="ARBA" id="ARBA00005417"/>
    </source>
</evidence>
<reference evidence="6 7" key="1">
    <citation type="submission" date="2019-04" db="EMBL/GenBank/DDBJ databases">
        <title>Geobacter ruber sp. nov., ferric-reducing bacteria isolated from paddy soil.</title>
        <authorList>
            <person name="Xu Z."/>
            <person name="Masuda Y."/>
            <person name="Itoh H."/>
            <person name="Senoo K."/>
        </authorList>
    </citation>
    <scope>NUCLEOTIDE SEQUENCE [LARGE SCALE GENOMIC DNA]</scope>
    <source>
        <strain evidence="6 7">Red88</strain>
    </source>
</reference>
<dbReference type="Pfam" id="PF00005">
    <property type="entry name" value="ABC_tran"/>
    <property type="match status" value="1"/>
</dbReference>
<dbReference type="GO" id="GO:0055085">
    <property type="term" value="P:transmembrane transport"/>
    <property type="evidence" value="ECO:0007669"/>
    <property type="project" value="UniProtKB-ARBA"/>
</dbReference>
<dbReference type="GO" id="GO:0015833">
    <property type="term" value="P:peptide transport"/>
    <property type="evidence" value="ECO:0007669"/>
    <property type="project" value="InterPro"/>
</dbReference>
<dbReference type="NCBIfam" id="TIGR01727">
    <property type="entry name" value="oligo_HPY"/>
    <property type="match status" value="1"/>
</dbReference>
<dbReference type="Proteomes" id="UP000324298">
    <property type="component" value="Unassembled WGS sequence"/>
</dbReference>
<evidence type="ECO:0000256" key="3">
    <source>
        <dbReference type="ARBA" id="ARBA00022741"/>
    </source>
</evidence>
<keyword evidence="4 6" id="KW-0067">ATP-binding</keyword>
<dbReference type="PROSITE" id="PS50893">
    <property type="entry name" value="ABC_TRANSPORTER_2"/>
    <property type="match status" value="1"/>
</dbReference>
<sequence length="328" mass="35516">MTPNQSLLSGIKLRKQFRVSAGPASQTGLLTSVDGVDVEIARGETVGIAGESGCGKSTLGKILAGLMPPDGGEVRYCGRAIHTLPPAERERFRRRTQMIFQDPFSSLNPRMRIGDSIAEPLIIDGGSSRQAIRATMLQLLETVGLKAEHANRFPDEFSGGQRQRIGIARALASSPEIIIADEPVSSLDISIQAQIINLLQTMKSEHHLTMAIISHDLSVLRHICDRVLVMYLGVIVESAPAARLFQQYQHPYSEALIAAIPRISGQPGHTAVVLAGDLPSPLAIPSGCRFHPRCRYAVELCRTTPPALEEKRAGHFAACHLSKDIFPG</sequence>
<dbReference type="SUPFAM" id="SSF52540">
    <property type="entry name" value="P-loop containing nucleoside triphosphate hydrolases"/>
    <property type="match status" value="1"/>
</dbReference>
<dbReference type="GO" id="GO:0005524">
    <property type="term" value="F:ATP binding"/>
    <property type="evidence" value="ECO:0007669"/>
    <property type="project" value="UniProtKB-KW"/>
</dbReference>
<dbReference type="PANTHER" id="PTHR43776:SF7">
    <property type="entry name" value="D,D-DIPEPTIDE TRANSPORT ATP-BINDING PROTEIN DDPF-RELATED"/>
    <property type="match status" value="1"/>
</dbReference>
<dbReference type="Gene3D" id="3.40.50.300">
    <property type="entry name" value="P-loop containing nucleotide triphosphate hydrolases"/>
    <property type="match status" value="1"/>
</dbReference>
<dbReference type="PROSITE" id="PS00211">
    <property type="entry name" value="ABC_TRANSPORTER_1"/>
    <property type="match status" value="1"/>
</dbReference>
<gene>
    <name evidence="6" type="ORF">ET418_01835</name>
</gene>
<evidence type="ECO:0000256" key="2">
    <source>
        <dbReference type="ARBA" id="ARBA00022448"/>
    </source>
</evidence>
<dbReference type="InterPro" id="IPR027417">
    <property type="entry name" value="P-loop_NTPase"/>
</dbReference>
<dbReference type="InterPro" id="IPR017871">
    <property type="entry name" value="ABC_transporter-like_CS"/>
</dbReference>
<dbReference type="InterPro" id="IPR013563">
    <property type="entry name" value="Oligopep_ABC_C"/>
</dbReference>
<dbReference type="SMART" id="SM00382">
    <property type="entry name" value="AAA"/>
    <property type="match status" value="1"/>
</dbReference>
<dbReference type="PANTHER" id="PTHR43776">
    <property type="entry name" value="TRANSPORT ATP-BINDING PROTEIN"/>
    <property type="match status" value="1"/>
</dbReference>
<protein>
    <submittedName>
        <fullName evidence="6">ATP-binding cassette domain-containing protein</fullName>
    </submittedName>
</protein>
<dbReference type="GO" id="GO:0016887">
    <property type="term" value="F:ATP hydrolysis activity"/>
    <property type="evidence" value="ECO:0007669"/>
    <property type="project" value="InterPro"/>
</dbReference>
<dbReference type="EMBL" id="SRSD01000001">
    <property type="protein sequence ID" value="KAA0895283.1"/>
    <property type="molecule type" value="Genomic_DNA"/>
</dbReference>
<evidence type="ECO:0000313" key="6">
    <source>
        <dbReference type="EMBL" id="KAA0895283.1"/>
    </source>
</evidence>
<comment type="caution">
    <text evidence="6">The sequence shown here is derived from an EMBL/GenBank/DDBJ whole genome shotgun (WGS) entry which is preliminary data.</text>
</comment>
<feature type="domain" description="ABC transporter" evidence="5">
    <location>
        <begin position="11"/>
        <end position="257"/>
    </location>
</feature>
<dbReference type="RefSeq" id="WP_149305864.1">
    <property type="nucleotide sequence ID" value="NZ_SRSD01000001.1"/>
</dbReference>
<proteinExistence type="inferred from homology"/>
<dbReference type="InterPro" id="IPR003593">
    <property type="entry name" value="AAA+_ATPase"/>
</dbReference>